<accession>A0ABP0WSK8</accession>
<sequence length="327" mass="35858">MAQLCFPLSLLSPSPLSSLSLSPQRFQLSSTRPHKLGALLVGCCSVVAAAERCGSRDDDDDADRSLLSLARFVQGCECSRCGRKQQVGGRYGMKQWRWTRRGSERRLVLARVSEVSGSGSGEGATASTKEDSKPRAKLSARLVESYEIEEMQRPLAEYMSLPVSQYSVLDAERIERVDDTMFKCYVHRLKFLGFEVGPVLLVAVEAQPNGCCIRLLSCTLEGSPIVVAQNKKFSASMSNKVSWTTVSDSSSSPSARRLVSDTTIEVTIQIPFAFRALPVESIEGTGNKVLSQLLKVVLPRFLTQLGKDYYTWASGDMSRKPVGNGQL</sequence>
<evidence type="ECO:0000313" key="1">
    <source>
        <dbReference type="EMBL" id="CAK9268648.1"/>
    </source>
</evidence>
<keyword evidence="2" id="KW-1185">Reference proteome</keyword>
<gene>
    <name evidence="1" type="ORF">CSSPJE1EN1_LOCUS14126</name>
</gene>
<dbReference type="Proteomes" id="UP001497444">
    <property type="component" value="Chromosome 2"/>
</dbReference>
<evidence type="ECO:0000313" key="2">
    <source>
        <dbReference type="Proteomes" id="UP001497444"/>
    </source>
</evidence>
<protein>
    <submittedName>
        <fullName evidence="1">Uncharacterized protein</fullName>
    </submittedName>
</protein>
<dbReference type="PANTHER" id="PTHR34131:SF3">
    <property type="entry name" value="(RAP ANNOTATION RELEASE2) GALACTOSE-BINDING LIKE DOMAIN CONTAINING PROTEIN"/>
    <property type="match status" value="1"/>
</dbReference>
<dbReference type="PANTHER" id="PTHR34131">
    <property type="entry name" value="(RAP ANNOTATION RELEASE2) GALACTOSE-BINDING LIKE DOMAIN CONTAINING PROTEIN"/>
    <property type="match status" value="1"/>
</dbReference>
<dbReference type="Pfam" id="PF09366">
    <property type="entry name" value="DUF1997"/>
    <property type="match status" value="1"/>
</dbReference>
<proteinExistence type="predicted"/>
<dbReference type="InterPro" id="IPR018971">
    <property type="entry name" value="DUF1997"/>
</dbReference>
<reference evidence="1 2" key="1">
    <citation type="submission" date="2024-02" db="EMBL/GenBank/DDBJ databases">
        <authorList>
            <consortium name="ELIXIR-Norway"/>
            <consortium name="Elixir Norway"/>
        </authorList>
    </citation>
    <scope>NUCLEOTIDE SEQUENCE [LARGE SCALE GENOMIC DNA]</scope>
</reference>
<organism evidence="1 2">
    <name type="scientific">Sphagnum jensenii</name>
    <dbReference type="NCBI Taxonomy" id="128206"/>
    <lineage>
        <taxon>Eukaryota</taxon>
        <taxon>Viridiplantae</taxon>
        <taxon>Streptophyta</taxon>
        <taxon>Embryophyta</taxon>
        <taxon>Bryophyta</taxon>
        <taxon>Sphagnophytina</taxon>
        <taxon>Sphagnopsida</taxon>
        <taxon>Sphagnales</taxon>
        <taxon>Sphagnaceae</taxon>
        <taxon>Sphagnum</taxon>
    </lineage>
</organism>
<name>A0ABP0WSK8_9BRYO</name>
<dbReference type="EMBL" id="OZ020097">
    <property type="protein sequence ID" value="CAK9268648.1"/>
    <property type="molecule type" value="Genomic_DNA"/>
</dbReference>